<evidence type="ECO:0000256" key="8">
    <source>
        <dbReference type="ARBA" id="ARBA00061540"/>
    </source>
</evidence>
<keyword evidence="6" id="KW-0009">Actin-binding</keyword>
<feature type="compositionally biased region" description="Polar residues" evidence="9">
    <location>
        <begin position="322"/>
        <end position="331"/>
    </location>
</feature>
<dbReference type="AlphaFoldDB" id="A0A7J6CHX9"/>
<feature type="domain" description="Ig-like" evidence="10">
    <location>
        <begin position="680"/>
        <end position="770"/>
    </location>
</feature>
<evidence type="ECO:0000256" key="3">
    <source>
        <dbReference type="ARBA" id="ARBA00022553"/>
    </source>
</evidence>
<dbReference type="PROSITE" id="PS50835">
    <property type="entry name" value="IG_LIKE"/>
    <property type="match status" value="3"/>
</dbReference>
<feature type="compositionally biased region" description="Pro residues" evidence="9">
    <location>
        <begin position="442"/>
        <end position="454"/>
    </location>
</feature>
<gene>
    <name evidence="11" type="ORF">G5714_014653</name>
</gene>
<keyword evidence="4" id="KW-0677">Repeat</keyword>
<feature type="region of interest" description="Disordered" evidence="9">
    <location>
        <begin position="311"/>
        <end position="369"/>
    </location>
</feature>
<sequence length="815" mass="88849">MAQIPKKTSTMSLTISSCSRDTSSSSSSSSSSTTIQQRHSSLVQPVCISPQMVQNTNQGSGTAGVSPTFVKCLHDVSTVKGQLVVLECRIRGTPPLQISWFRENEQIIDSADFRILRKKASSASVPEELCTLVITEAYPEDSGIFKCTASNQFGTVTCSAMLEVYTDLEEVFGEEDEPSSLSSAGLEPDDPPLLLQDTLIPPPEWPDSSEEETAAPVAWVPESPVDTESKQAPASQVTEAAEISSMSEPDPPAKGVKNSLPHPFLPTSKLSKPVEPRGSAMNVADLPTFSPSLYPPSAFNYERPRHFIQSLPSFHAPDSEISKPNSLSPPASTAAPFLSPPQPGPARTSMSSSMTLIPKPRSSPNNEKLSSAAFLSSVLPSLPSSQAKCMSLPQSPSPRRSPRSPSPTPRAQEQPLSPPSWSLDHVPAAVPPRISQDTPKTTAPPPQPPQPPPVSHMNYTPNTLPKPILKKTVSRPVSRATDEDIQGSKDALIQDLEKKLRNKAPQQRTLQKMSYEERMARRLLGADNAASVFDLENSFSSQPAQPGSPEGLQPGGIWSRKNRPGEDGIDASTIQEKCFAPRFIQVPQDLSVEEGRFCRIDFKVVGLPTPDISWYLDGKLIRPDDYHKMLVCEKSVHSFIIEIVTIHHAGVYECVAKNRAGESHFSLHLDVMAQEQLCPPSFVVKMRNSRVLEGDGVRLECKVTASPAPQIYWKKDKEMLRVDPRRMSLSQDASGKQCLVIDPVIKSDAGWYTVSAINEAGMSTCNSRLDVATRLNKSAPPVRTLKTLPILSQFSTRSAEPVPHHTAPLYESEEL</sequence>
<feature type="compositionally biased region" description="Low complexity" evidence="9">
    <location>
        <begin position="12"/>
        <end position="35"/>
    </location>
</feature>
<dbReference type="SMART" id="SM00408">
    <property type="entry name" value="IGc2"/>
    <property type="match status" value="3"/>
</dbReference>
<dbReference type="Gene3D" id="2.60.40.10">
    <property type="entry name" value="Immunoglobulins"/>
    <property type="match status" value="3"/>
</dbReference>
<organism evidence="11 12">
    <name type="scientific">Onychostoma macrolepis</name>
    <dbReference type="NCBI Taxonomy" id="369639"/>
    <lineage>
        <taxon>Eukaryota</taxon>
        <taxon>Metazoa</taxon>
        <taxon>Chordata</taxon>
        <taxon>Craniata</taxon>
        <taxon>Vertebrata</taxon>
        <taxon>Euteleostomi</taxon>
        <taxon>Actinopterygii</taxon>
        <taxon>Neopterygii</taxon>
        <taxon>Teleostei</taxon>
        <taxon>Ostariophysi</taxon>
        <taxon>Cypriniformes</taxon>
        <taxon>Cyprinidae</taxon>
        <taxon>Acrossocheilinae</taxon>
        <taxon>Onychostoma</taxon>
    </lineage>
</organism>
<dbReference type="InterPro" id="IPR003598">
    <property type="entry name" value="Ig_sub2"/>
</dbReference>
<dbReference type="PANTHER" id="PTHR10075">
    <property type="entry name" value="BASIGIN RELATED"/>
    <property type="match status" value="1"/>
</dbReference>
<feature type="region of interest" description="Disordered" evidence="9">
    <location>
        <begin position="384"/>
        <end position="489"/>
    </location>
</feature>
<accession>A0A7J6CHX9</accession>
<dbReference type="FunFam" id="2.60.40.10:FF:001108">
    <property type="entry name" value="palladin isoform X2"/>
    <property type="match status" value="1"/>
</dbReference>
<dbReference type="SUPFAM" id="SSF48726">
    <property type="entry name" value="Immunoglobulin"/>
    <property type="match status" value="3"/>
</dbReference>
<dbReference type="PANTHER" id="PTHR10075:SF23">
    <property type="entry name" value="MYOTILIN"/>
    <property type="match status" value="1"/>
</dbReference>
<keyword evidence="3" id="KW-0597">Phosphoprotein</keyword>
<dbReference type="OrthoDB" id="6612025at2759"/>
<dbReference type="InterPro" id="IPR036179">
    <property type="entry name" value="Ig-like_dom_sf"/>
</dbReference>
<comment type="similarity">
    <text evidence="8">Belongs to the myotilin/palladin family.</text>
</comment>
<feature type="compositionally biased region" description="Polar residues" evidence="9">
    <location>
        <begin position="1"/>
        <end position="11"/>
    </location>
</feature>
<evidence type="ECO:0000256" key="9">
    <source>
        <dbReference type="SAM" id="MobiDB-lite"/>
    </source>
</evidence>
<evidence type="ECO:0000259" key="10">
    <source>
        <dbReference type="PROSITE" id="PS50835"/>
    </source>
</evidence>
<dbReference type="InterPro" id="IPR013783">
    <property type="entry name" value="Ig-like_fold"/>
</dbReference>
<keyword evidence="5" id="KW-1015">Disulfide bond</keyword>
<keyword evidence="7" id="KW-0393">Immunoglobulin domain</keyword>
<evidence type="ECO:0000313" key="12">
    <source>
        <dbReference type="Proteomes" id="UP000579812"/>
    </source>
</evidence>
<dbReference type="Pfam" id="PF07679">
    <property type="entry name" value="I-set"/>
    <property type="match status" value="3"/>
</dbReference>
<protein>
    <recommendedName>
        <fullName evidence="10">Ig-like domain-containing protein</fullName>
    </recommendedName>
</protein>
<dbReference type="GO" id="GO:0070593">
    <property type="term" value="P:dendrite self-avoidance"/>
    <property type="evidence" value="ECO:0007669"/>
    <property type="project" value="TreeGrafter"/>
</dbReference>
<dbReference type="PROSITE" id="PS51257">
    <property type="entry name" value="PROKAR_LIPOPROTEIN"/>
    <property type="match status" value="1"/>
</dbReference>
<dbReference type="GO" id="GO:0030424">
    <property type="term" value="C:axon"/>
    <property type="evidence" value="ECO:0007669"/>
    <property type="project" value="TreeGrafter"/>
</dbReference>
<evidence type="ECO:0000256" key="2">
    <source>
        <dbReference type="ARBA" id="ARBA00022490"/>
    </source>
</evidence>
<feature type="region of interest" description="Disordered" evidence="9">
    <location>
        <begin position="538"/>
        <end position="566"/>
    </location>
</feature>
<dbReference type="GO" id="GO:0007411">
    <property type="term" value="P:axon guidance"/>
    <property type="evidence" value="ECO:0007669"/>
    <property type="project" value="TreeGrafter"/>
</dbReference>
<dbReference type="InterPro" id="IPR007110">
    <property type="entry name" value="Ig-like_dom"/>
</dbReference>
<feature type="domain" description="Ig-like" evidence="10">
    <location>
        <begin position="581"/>
        <end position="666"/>
    </location>
</feature>
<proteinExistence type="inferred from homology"/>
<dbReference type="GO" id="GO:0098632">
    <property type="term" value="F:cell-cell adhesion mediator activity"/>
    <property type="evidence" value="ECO:0007669"/>
    <property type="project" value="TreeGrafter"/>
</dbReference>
<evidence type="ECO:0000256" key="4">
    <source>
        <dbReference type="ARBA" id="ARBA00022737"/>
    </source>
</evidence>
<feature type="region of interest" description="Disordered" evidence="9">
    <location>
        <begin position="222"/>
        <end position="262"/>
    </location>
</feature>
<dbReference type="InterPro" id="IPR013098">
    <property type="entry name" value="Ig_I-set"/>
</dbReference>
<feature type="region of interest" description="Disordered" evidence="9">
    <location>
        <begin position="796"/>
        <end position="815"/>
    </location>
</feature>
<evidence type="ECO:0000256" key="1">
    <source>
        <dbReference type="ARBA" id="ARBA00004216"/>
    </source>
</evidence>
<dbReference type="Proteomes" id="UP000579812">
    <property type="component" value="Unassembled WGS sequence"/>
</dbReference>
<feature type="domain" description="Ig-like" evidence="10">
    <location>
        <begin position="67"/>
        <end position="163"/>
    </location>
</feature>
<dbReference type="FunFam" id="2.60.40.10:FF:000702">
    <property type="entry name" value="Myotilin"/>
    <property type="match status" value="1"/>
</dbReference>
<evidence type="ECO:0000256" key="6">
    <source>
        <dbReference type="ARBA" id="ARBA00023203"/>
    </source>
</evidence>
<evidence type="ECO:0000313" key="11">
    <source>
        <dbReference type="EMBL" id="KAF4105322.1"/>
    </source>
</evidence>
<feature type="region of interest" description="Disordered" evidence="9">
    <location>
        <begin position="1"/>
        <end position="35"/>
    </location>
</feature>
<feature type="compositionally biased region" description="Low complexity" evidence="9">
    <location>
        <begin position="384"/>
        <end position="398"/>
    </location>
</feature>
<dbReference type="GO" id="GO:0007156">
    <property type="term" value="P:homophilic cell adhesion via plasma membrane adhesion molecules"/>
    <property type="evidence" value="ECO:0007669"/>
    <property type="project" value="TreeGrafter"/>
</dbReference>
<keyword evidence="12" id="KW-1185">Reference proteome</keyword>
<dbReference type="GO" id="GO:0030018">
    <property type="term" value="C:Z disc"/>
    <property type="evidence" value="ECO:0007669"/>
    <property type="project" value="UniProtKB-SubCell"/>
</dbReference>
<comment type="caution">
    <text evidence="11">The sequence shown here is derived from an EMBL/GenBank/DDBJ whole genome shotgun (WGS) entry which is preliminary data.</text>
</comment>
<dbReference type="GO" id="GO:0005886">
    <property type="term" value="C:plasma membrane"/>
    <property type="evidence" value="ECO:0007669"/>
    <property type="project" value="TreeGrafter"/>
</dbReference>
<name>A0A7J6CHX9_9TELE</name>
<feature type="region of interest" description="Disordered" evidence="9">
    <location>
        <begin position="172"/>
        <end position="192"/>
    </location>
</feature>
<reference evidence="11 12" key="1">
    <citation type="submission" date="2020-04" db="EMBL/GenBank/DDBJ databases">
        <title>Chromosome-level genome assembly of a cyprinid fish Onychostoma macrolepis by integration of Nanopore Sequencing, Bionano and Hi-C technology.</title>
        <authorList>
            <person name="Wang D."/>
        </authorList>
    </citation>
    <scope>NUCLEOTIDE SEQUENCE [LARGE SCALE GENOMIC DNA]</scope>
    <source>
        <strain evidence="11">SWU-2019</strain>
        <tissue evidence="11">Muscle</tissue>
    </source>
</reference>
<dbReference type="GO" id="GO:0003779">
    <property type="term" value="F:actin binding"/>
    <property type="evidence" value="ECO:0007669"/>
    <property type="project" value="UniProtKB-KW"/>
</dbReference>
<dbReference type="SMART" id="SM00409">
    <property type="entry name" value="IG"/>
    <property type="match status" value="3"/>
</dbReference>
<evidence type="ECO:0000256" key="5">
    <source>
        <dbReference type="ARBA" id="ARBA00023157"/>
    </source>
</evidence>
<evidence type="ECO:0000256" key="7">
    <source>
        <dbReference type="ARBA" id="ARBA00023319"/>
    </source>
</evidence>
<keyword evidence="2" id="KW-0963">Cytoplasm</keyword>
<comment type="subcellular location">
    <subcellularLocation>
        <location evidence="1">Cytoplasm</location>
        <location evidence="1">Myofibril</location>
        <location evidence="1">Sarcomere</location>
        <location evidence="1">Z line</location>
    </subcellularLocation>
</comment>
<dbReference type="InterPro" id="IPR003599">
    <property type="entry name" value="Ig_sub"/>
</dbReference>
<dbReference type="EMBL" id="JAAMOB010000014">
    <property type="protein sequence ID" value="KAF4105322.1"/>
    <property type="molecule type" value="Genomic_DNA"/>
</dbReference>
<dbReference type="FunFam" id="2.60.40.10:FF:003255">
    <property type="match status" value="1"/>
</dbReference>